<evidence type="ECO:0000313" key="5">
    <source>
        <dbReference type="Ensembl" id="ENSGWIP00000045976.1"/>
    </source>
</evidence>
<dbReference type="SMART" id="SM00176">
    <property type="entry name" value="RAN"/>
    <property type="match status" value="1"/>
</dbReference>
<feature type="compositionally biased region" description="Basic and acidic residues" evidence="4">
    <location>
        <begin position="23"/>
        <end position="47"/>
    </location>
</feature>
<feature type="region of interest" description="Disordered" evidence="4">
    <location>
        <begin position="1049"/>
        <end position="1092"/>
    </location>
</feature>
<dbReference type="Gene3D" id="3.40.50.300">
    <property type="entry name" value="P-loop containing nucleotide triphosphate hydrolases"/>
    <property type="match status" value="1"/>
</dbReference>
<keyword evidence="6" id="KW-1185">Reference proteome</keyword>
<dbReference type="PRINTS" id="PR00449">
    <property type="entry name" value="RASTRNSFRMNG"/>
</dbReference>
<dbReference type="PROSITE" id="PS51420">
    <property type="entry name" value="RHO"/>
    <property type="match status" value="1"/>
</dbReference>
<dbReference type="SMART" id="SM00175">
    <property type="entry name" value="RAB"/>
    <property type="match status" value="1"/>
</dbReference>
<dbReference type="PROSITE" id="PS51421">
    <property type="entry name" value="RAS"/>
    <property type="match status" value="1"/>
</dbReference>
<dbReference type="GO" id="GO:0005525">
    <property type="term" value="F:GTP binding"/>
    <property type="evidence" value="ECO:0007669"/>
    <property type="project" value="UniProtKB-KW"/>
</dbReference>
<feature type="compositionally biased region" description="Basic and acidic residues" evidence="4">
    <location>
        <begin position="745"/>
        <end position="755"/>
    </location>
</feature>
<feature type="region of interest" description="Disordered" evidence="4">
    <location>
        <begin position="139"/>
        <end position="173"/>
    </location>
</feature>
<dbReference type="CTD" id="401258"/>
<gene>
    <name evidence="5" type="primary">rab44</name>
</gene>
<dbReference type="Pfam" id="PF00071">
    <property type="entry name" value="Ras"/>
    <property type="match status" value="1"/>
</dbReference>
<evidence type="ECO:0000313" key="6">
    <source>
        <dbReference type="Proteomes" id="UP000694680"/>
    </source>
</evidence>
<feature type="compositionally biased region" description="Basic and acidic residues" evidence="4">
    <location>
        <begin position="1274"/>
        <end position="1305"/>
    </location>
</feature>
<dbReference type="SMART" id="SM00173">
    <property type="entry name" value="RAS"/>
    <property type="match status" value="1"/>
</dbReference>
<feature type="compositionally biased region" description="Polar residues" evidence="4">
    <location>
        <begin position="1"/>
        <end position="11"/>
    </location>
</feature>
<feature type="compositionally biased region" description="Polar residues" evidence="4">
    <location>
        <begin position="1258"/>
        <end position="1268"/>
    </location>
</feature>
<feature type="compositionally biased region" description="Polar residues" evidence="4">
    <location>
        <begin position="707"/>
        <end position="719"/>
    </location>
</feature>
<feature type="compositionally biased region" description="Basic residues" evidence="4">
    <location>
        <begin position="1245"/>
        <end position="1257"/>
    </location>
</feature>
<dbReference type="InterPro" id="IPR027417">
    <property type="entry name" value="P-loop_NTPase"/>
</dbReference>
<reference evidence="5" key="1">
    <citation type="submission" date="2020-06" db="EMBL/GenBank/DDBJ databases">
        <authorList>
            <consortium name="Wellcome Sanger Institute Data Sharing"/>
        </authorList>
    </citation>
    <scope>NUCLEOTIDE SEQUENCE [LARGE SCALE GENOMIC DNA]</scope>
</reference>
<evidence type="ECO:0000256" key="1">
    <source>
        <dbReference type="ARBA" id="ARBA00022741"/>
    </source>
</evidence>
<dbReference type="FunFam" id="3.40.50.300:FF:001129">
    <property type="entry name" value="ras-related protein Rab-44 isoform X2"/>
    <property type="match status" value="1"/>
</dbReference>
<feature type="region of interest" description="Disordered" evidence="4">
    <location>
        <begin position="1"/>
        <end position="84"/>
    </location>
</feature>
<evidence type="ECO:0000256" key="4">
    <source>
        <dbReference type="SAM" id="MobiDB-lite"/>
    </source>
</evidence>
<dbReference type="SUPFAM" id="SSF52540">
    <property type="entry name" value="P-loop containing nucleoside triphosphate hydrolases"/>
    <property type="match status" value="1"/>
</dbReference>
<reference evidence="5" key="3">
    <citation type="submission" date="2025-09" db="UniProtKB">
        <authorList>
            <consortium name="Ensembl"/>
        </authorList>
    </citation>
    <scope>IDENTIFICATION</scope>
</reference>
<feature type="region of interest" description="Disordered" evidence="4">
    <location>
        <begin position="913"/>
        <end position="941"/>
    </location>
</feature>
<feature type="region of interest" description="Disordered" evidence="4">
    <location>
        <begin position="1192"/>
        <end position="1312"/>
    </location>
</feature>
<keyword evidence="2" id="KW-0342">GTP-binding</keyword>
<dbReference type="RefSeq" id="XP_028302561.1">
    <property type="nucleotide sequence ID" value="XM_028446760.1"/>
</dbReference>
<dbReference type="GeneID" id="114463288"/>
<dbReference type="PROSITE" id="PS51419">
    <property type="entry name" value="RAB"/>
    <property type="match status" value="1"/>
</dbReference>
<feature type="compositionally biased region" description="Basic residues" evidence="4">
    <location>
        <begin position="724"/>
        <end position="735"/>
    </location>
</feature>
<dbReference type="Ensembl" id="ENSGWIT00000049776.1">
    <property type="protein sequence ID" value="ENSGWIP00000045976.1"/>
    <property type="gene ID" value="ENSGWIG00000022719.1"/>
</dbReference>
<feature type="compositionally biased region" description="Polar residues" evidence="4">
    <location>
        <begin position="916"/>
        <end position="932"/>
    </location>
</feature>
<feature type="compositionally biased region" description="Basic and acidic residues" evidence="4">
    <location>
        <begin position="1143"/>
        <end position="1161"/>
    </location>
</feature>
<sequence>MVVNLNETSMADKSPVTDGTAGVKHDSPEDGNELHVGSKPETKHPYRPEVPVNRRKMGSNRRNKGKQNVRAVESKSNQEFGEEVKEMTESTALIETTQKVARQRIVHVSEASEDHSLIASGHQSGVTCPYLKEGKGLEVDSEEIKEDSHNVGPSELSSKDVLSHSLDKQLSVMSPNLRREMQSNERDDMQWFTENEKCFKRSLKSTTREEPTDKSSPCDRTDELVGVDKSYSSTALFHPSIYRDHTENTVKENATSLDVEGQAECQDNFQNKQVKSVIDHSGNKNTGKRQVMEEDDMENWNSGVNQPHSHVDAMFSPEVYKNSMTNIVVSDLKSLNLKSGYVQDQHQMETNFENERSDKSLQTKIKGLDKSTEQPDSAQLEDKAGNVPTQIQQTAQKHHTFERVTDDVTDSDTFCSSLTDQAHKMYNPEINQISTHASAPISHSLIKECVESNVEKTRLQDTNLSEIECKNNTSQILPSELHKLINFQQKCPNTESHPETVSKKNVEKPVKHFSGDESTVGTLSLEQLERKSDDWSNTDIQCDGFVQLEKPGEVTLKKMDESEDCQMLQAVRIVKASAQDANNGTHISEINLKNVTNDAVYEDKDFKNIAKTEDSVEVKQDAHSDSHVEILTSAFIGQIIESSLTNCVDSVDFMCTSTTNTKDHKELEEVLPQAADEHSNLSSYDIRETQRLDSFEKTSENVVLVDSTLQSQSGKSGSDTGLKIRNRRKLGSSRKRGSEQVNIVTEKDNAVKNEGVETTELEEQSSGLEYSSQRNEKPKNSSEEDNNENENNEISKNDTRKDQSAEILGQLTGTDTFMDSMESFQASVLTDIKPNTQGISSNNDGDDLKHSEVDVTDQEEVCKAQSGTSSVVVSGTETWAVNEPDGCTTSISNDSSNSIHQIKTHMDGIMSDKKSGQQQRALGTTQKLQPNSKHNEGMEKDEMPQSTLTAENKYLLASAEETILKTNQITSAQDMSNDLQCSSTDLQIIDRNLIPIINDLNSLLTEQSAFPRVEEVVNLEPCSSKVADVKETERMDVSLRTSQLDSFTNTEVQMSSEENTCSVSQTDKNTQRVRGTSPITESPTSHNENEIGENLKIEQINKVDEKAQSLTSEIEVPSITSKFVNRRKMGSNRKKSNFFAERDEFFPKEEENEATERKTTTDSEQTQLHCIAVKQGEEQGKEGVSETVEHKLNTESYLNPKIQQTDEGNPTPPSQQGETKDQLDPGFFPSPSSESQTLSEQASIGRRRKLGSHRKSHGQNYNEDQSAKTFYMEHQSRFRSDPDDDKTKATESDCQDKVPKDDESSKTPLSSFALTKNGENAIIMGKQTSVQSLEAGKDIQNKIPLTGIPKEVETSTNHYNVLMIGDTSVGKTSFIKRAQSGKFSLAVPSSVGLDTCKWTVMVDGKPVVLHVWDTAGQERFRSITRQIFHRAQAFLLMYDISSSHSFSAVSYWANCIQDSAGENVIILLVGNKCDRAERQVRREEGENLAKEHKFAFSECSAASGENVIECLETVARMLSQRSDSKRDATLLHNEGGKTKRSTCC</sequence>
<evidence type="ECO:0000256" key="2">
    <source>
        <dbReference type="ARBA" id="ARBA00023134"/>
    </source>
</evidence>
<protein>
    <submittedName>
        <fullName evidence="5">Ras-related protein Rab-26-like</fullName>
    </submittedName>
</protein>
<keyword evidence="3" id="KW-0449">Lipoprotein</keyword>
<evidence type="ECO:0000256" key="3">
    <source>
        <dbReference type="ARBA" id="ARBA00023288"/>
    </source>
</evidence>
<feature type="compositionally biased region" description="Basic and acidic residues" evidence="4">
    <location>
        <begin position="157"/>
        <end position="167"/>
    </location>
</feature>
<dbReference type="SMART" id="SM00174">
    <property type="entry name" value="RHO"/>
    <property type="match status" value="1"/>
</dbReference>
<dbReference type="PANTHER" id="PTHR47977">
    <property type="entry name" value="RAS-RELATED PROTEIN RAB"/>
    <property type="match status" value="1"/>
</dbReference>
<dbReference type="InterPro" id="IPR001806">
    <property type="entry name" value="Small_GTPase"/>
</dbReference>
<feature type="compositionally biased region" description="Polar residues" evidence="4">
    <location>
        <begin position="764"/>
        <end position="773"/>
    </location>
</feature>
<reference evidence="5" key="2">
    <citation type="submission" date="2025-08" db="UniProtKB">
        <authorList>
            <consortium name="Ensembl"/>
        </authorList>
    </citation>
    <scope>IDENTIFICATION</scope>
</reference>
<name>A0A8C5HKS7_GOUWI</name>
<dbReference type="InterPro" id="IPR005225">
    <property type="entry name" value="Small_GTP-bd"/>
</dbReference>
<organism evidence="5 6">
    <name type="scientific">Gouania willdenowi</name>
    <name type="common">Blunt-snouted clingfish</name>
    <name type="synonym">Lepadogaster willdenowi</name>
    <dbReference type="NCBI Taxonomy" id="441366"/>
    <lineage>
        <taxon>Eukaryota</taxon>
        <taxon>Metazoa</taxon>
        <taxon>Chordata</taxon>
        <taxon>Craniata</taxon>
        <taxon>Vertebrata</taxon>
        <taxon>Euteleostomi</taxon>
        <taxon>Actinopterygii</taxon>
        <taxon>Neopterygii</taxon>
        <taxon>Teleostei</taxon>
        <taxon>Neoteleostei</taxon>
        <taxon>Acanthomorphata</taxon>
        <taxon>Ovalentaria</taxon>
        <taxon>Blenniimorphae</taxon>
        <taxon>Blenniiformes</taxon>
        <taxon>Gobiesocoidei</taxon>
        <taxon>Gobiesocidae</taxon>
        <taxon>Gobiesocinae</taxon>
        <taxon>Gouania</taxon>
    </lineage>
</organism>
<keyword evidence="1" id="KW-0547">Nucleotide-binding</keyword>
<dbReference type="GO" id="GO:0003924">
    <property type="term" value="F:GTPase activity"/>
    <property type="evidence" value="ECO:0007669"/>
    <property type="project" value="InterPro"/>
</dbReference>
<dbReference type="InterPro" id="IPR050227">
    <property type="entry name" value="Rab"/>
</dbReference>
<feature type="compositionally biased region" description="Basic and acidic residues" evidence="4">
    <location>
        <begin position="793"/>
        <end position="804"/>
    </location>
</feature>
<dbReference type="NCBIfam" id="TIGR00231">
    <property type="entry name" value="small_GTP"/>
    <property type="match status" value="1"/>
</dbReference>
<feature type="compositionally biased region" description="Polar residues" evidence="4">
    <location>
        <begin position="1230"/>
        <end position="1242"/>
    </location>
</feature>
<feature type="compositionally biased region" description="Basic residues" evidence="4">
    <location>
        <begin position="53"/>
        <end position="67"/>
    </location>
</feature>
<dbReference type="CDD" id="cd00154">
    <property type="entry name" value="Rab"/>
    <property type="match status" value="1"/>
</dbReference>
<proteinExistence type="predicted"/>
<dbReference type="Proteomes" id="UP000694680">
    <property type="component" value="Chromosome 5"/>
</dbReference>
<feature type="region of interest" description="Disordered" evidence="4">
    <location>
        <begin position="706"/>
        <end position="804"/>
    </location>
</feature>
<accession>A0A8C5HKS7</accession>
<feature type="compositionally biased region" description="Polar residues" evidence="4">
    <location>
        <begin position="1049"/>
        <end position="1086"/>
    </location>
</feature>
<feature type="region of interest" description="Disordered" evidence="4">
    <location>
        <begin position="1143"/>
        <end position="1167"/>
    </location>
</feature>
<feature type="compositionally biased region" description="Polar residues" evidence="4">
    <location>
        <begin position="1194"/>
        <end position="1208"/>
    </location>
</feature>
<dbReference type="OrthoDB" id="9989112at2759"/>